<sequence length="569" mass="62552">MSNPYEAQAGGTMDIKSNSTASHIDEKKGFGGEKAFDQDVEVMEVESITIMDEDEERVFGEDRKRLDNSLKQRHLQMIALVTTIGTGIFLSSGGVLATAGPLGCFMAYAIVAFVVGLNQIALAECATLMPTTSATLRHAEQFIDPAWGFAYGWVSIWSAVMPGEISAAAVIVSYWSDLSQAIWITIIIVLIAFANSLNIKHYGEIEFVFAMIKITLLIGLMITSLVITCGGGPNHESIGFRYWRDPGPFVQYMGIPGSLGRFTGFWKALMGSVYSFGGLQGVPSLAAEVKYPRKTIFTACKRVFYRVSFLMCGAAFFLGLIVPSNNKAIATSSGNASSSPFVVAMENANIKVLPHIVNAAVLTSAFSAGNQAVVHGTRLLFALAVKGQAPKVFLKTNRWGVPWVGNIFVCAFMPLAYMNCSEAAANVFSWFQSLSSAKTLFEWMIISANHICMTRAMKAQGIPRSRLPHSIKFAPQAAWISGSLSFLFLLTGGFKNFIHGEFLFSSFFSSYFVIPFALVLYFGWKFTKKTKMWAPHEVELEVLFKDAEDHPEPPNKPLRGWRILTLMWS</sequence>
<dbReference type="Gene3D" id="1.20.1740.10">
    <property type="entry name" value="Amino acid/polyamine transporter I"/>
    <property type="match status" value="1"/>
</dbReference>
<proteinExistence type="predicted"/>
<dbReference type="GO" id="GO:0016020">
    <property type="term" value="C:membrane"/>
    <property type="evidence" value="ECO:0007669"/>
    <property type="project" value="UniProtKB-SubCell"/>
</dbReference>
<protein>
    <submittedName>
        <fullName evidence="7">CYFA0S13e01596g1_1</fullName>
    </submittedName>
</protein>
<feature type="transmembrane region" description="Helical" evidence="5">
    <location>
        <begin position="181"/>
        <end position="200"/>
    </location>
</feature>
<dbReference type="PANTHER" id="PTHR43341">
    <property type="entry name" value="AMINO ACID PERMEASE"/>
    <property type="match status" value="1"/>
</dbReference>
<feature type="transmembrane region" description="Helical" evidence="5">
    <location>
        <begin position="105"/>
        <end position="129"/>
    </location>
</feature>
<feature type="transmembrane region" description="Helical" evidence="5">
    <location>
        <begin position="78"/>
        <end position="99"/>
    </location>
</feature>
<reference evidence="7" key="1">
    <citation type="journal article" date="2014" name="Genome Announc.">
        <title>Genome sequence of the yeast Cyberlindnera fabianii (Hansenula fabianii).</title>
        <authorList>
            <person name="Freel K.C."/>
            <person name="Sarilar V."/>
            <person name="Neuveglise C."/>
            <person name="Devillers H."/>
            <person name="Friedrich A."/>
            <person name="Schacherer J."/>
        </authorList>
    </citation>
    <scope>NUCLEOTIDE SEQUENCE</scope>
    <source>
        <strain evidence="7">YJS4271</strain>
    </source>
</reference>
<dbReference type="GO" id="GO:0015171">
    <property type="term" value="F:amino acid transmembrane transporter activity"/>
    <property type="evidence" value="ECO:0007669"/>
    <property type="project" value="TreeGrafter"/>
</dbReference>
<accession>A0A061B2L3</accession>
<comment type="subcellular location">
    <subcellularLocation>
        <location evidence="1">Membrane</location>
        <topology evidence="1">Multi-pass membrane protein</topology>
    </subcellularLocation>
</comment>
<evidence type="ECO:0000256" key="5">
    <source>
        <dbReference type="SAM" id="Phobius"/>
    </source>
</evidence>
<dbReference type="InterPro" id="IPR004841">
    <property type="entry name" value="AA-permease/SLC12A_dom"/>
</dbReference>
<feature type="transmembrane region" description="Helical" evidence="5">
    <location>
        <begin position="473"/>
        <end position="490"/>
    </location>
</feature>
<keyword evidence="4 5" id="KW-0472">Membrane</keyword>
<keyword evidence="3 5" id="KW-1133">Transmembrane helix</keyword>
<feature type="transmembrane region" description="Helical" evidence="5">
    <location>
        <begin position="502"/>
        <end position="524"/>
    </location>
</feature>
<keyword evidence="2 5" id="KW-0812">Transmembrane</keyword>
<dbReference type="Pfam" id="PF00324">
    <property type="entry name" value="AA_permease"/>
    <property type="match status" value="1"/>
</dbReference>
<organism evidence="7">
    <name type="scientific">Cyberlindnera fabianii</name>
    <name type="common">Yeast</name>
    <name type="synonym">Hansenula fabianii</name>
    <dbReference type="NCBI Taxonomy" id="36022"/>
    <lineage>
        <taxon>Eukaryota</taxon>
        <taxon>Fungi</taxon>
        <taxon>Dikarya</taxon>
        <taxon>Ascomycota</taxon>
        <taxon>Saccharomycotina</taxon>
        <taxon>Saccharomycetes</taxon>
        <taxon>Phaffomycetales</taxon>
        <taxon>Phaffomycetaceae</taxon>
        <taxon>Cyberlindnera</taxon>
    </lineage>
</organism>
<dbReference type="OrthoDB" id="3900342at2759"/>
<feature type="domain" description="Amino acid permease/ SLC12A" evidence="6">
    <location>
        <begin position="74"/>
        <end position="531"/>
    </location>
</feature>
<evidence type="ECO:0000256" key="4">
    <source>
        <dbReference type="ARBA" id="ARBA00023136"/>
    </source>
</evidence>
<dbReference type="PANTHER" id="PTHR43341:SF18">
    <property type="entry name" value="AMINO ACID PERMEASE_ SLC12A DOMAIN-CONTAINING PROTEIN"/>
    <property type="match status" value="1"/>
</dbReference>
<evidence type="ECO:0000256" key="1">
    <source>
        <dbReference type="ARBA" id="ARBA00004141"/>
    </source>
</evidence>
<evidence type="ECO:0000259" key="6">
    <source>
        <dbReference type="Pfam" id="PF00324"/>
    </source>
</evidence>
<gene>
    <name evidence="7" type="ORF">CYFA0S_13e01596g</name>
</gene>
<evidence type="ECO:0000256" key="3">
    <source>
        <dbReference type="ARBA" id="ARBA00022989"/>
    </source>
</evidence>
<dbReference type="PhylomeDB" id="A0A061B2L3"/>
<feature type="transmembrane region" description="Helical" evidence="5">
    <location>
        <begin position="399"/>
        <end position="418"/>
    </location>
</feature>
<feature type="transmembrane region" description="Helical" evidence="5">
    <location>
        <begin position="150"/>
        <end position="175"/>
    </location>
</feature>
<feature type="transmembrane region" description="Helical" evidence="5">
    <location>
        <begin position="303"/>
        <end position="322"/>
    </location>
</feature>
<dbReference type="PIRSF" id="PIRSF006060">
    <property type="entry name" value="AA_transporter"/>
    <property type="match status" value="1"/>
</dbReference>
<dbReference type="AlphaFoldDB" id="A0A061B2L3"/>
<dbReference type="EMBL" id="LK052898">
    <property type="protein sequence ID" value="CDR44015.1"/>
    <property type="molecule type" value="Genomic_DNA"/>
</dbReference>
<feature type="transmembrane region" description="Helical" evidence="5">
    <location>
        <begin position="207"/>
        <end position="227"/>
    </location>
</feature>
<dbReference type="VEuPathDB" id="FungiDB:BON22_1819"/>
<dbReference type="InterPro" id="IPR050524">
    <property type="entry name" value="APC_YAT"/>
</dbReference>
<evidence type="ECO:0000313" key="7">
    <source>
        <dbReference type="EMBL" id="CDR44015.1"/>
    </source>
</evidence>
<name>A0A061B2L3_CYBFA</name>
<evidence type="ECO:0000256" key="2">
    <source>
        <dbReference type="ARBA" id="ARBA00022692"/>
    </source>
</evidence>